<keyword evidence="1" id="KW-0472">Membrane</keyword>
<feature type="transmembrane region" description="Helical" evidence="1">
    <location>
        <begin position="34"/>
        <end position="55"/>
    </location>
</feature>
<keyword evidence="1" id="KW-0812">Transmembrane</keyword>
<evidence type="ECO:0000313" key="2">
    <source>
        <dbReference type="EMBL" id="OGZ29744.1"/>
    </source>
</evidence>
<organism evidence="2 3">
    <name type="scientific">Candidatus Niyogibacteria bacterium RIFCSPLOWO2_01_FULL_45_48</name>
    <dbReference type="NCBI Taxonomy" id="1801724"/>
    <lineage>
        <taxon>Bacteria</taxon>
        <taxon>Candidatus Niyogiibacteriota</taxon>
    </lineage>
</organism>
<name>A0A1G2EVA7_9BACT</name>
<protein>
    <submittedName>
        <fullName evidence="2">Uncharacterized protein</fullName>
    </submittedName>
</protein>
<feature type="transmembrane region" description="Helical" evidence="1">
    <location>
        <begin position="7"/>
        <end position="28"/>
    </location>
</feature>
<evidence type="ECO:0000313" key="3">
    <source>
        <dbReference type="Proteomes" id="UP000177486"/>
    </source>
</evidence>
<sequence length="183" mass="20954">MKKKDWWFILTAGLVMGVIRSIISYKYLDADYLVLSFAGVFIVTTPMFLLLVKLYRLFKGEDRNLQNQAEISVDKKVYWSQFGRLTGWSFLAAVSGIVSTFLFLYSASLGFGGLLFLASLMWFLGILFVIWMASSFFIYLSYKNSRDINDIKRGVRSFKYVLLILTTVLLTVDLYVAVRCCTG</sequence>
<reference evidence="2 3" key="1">
    <citation type="journal article" date="2016" name="Nat. Commun.">
        <title>Thousands of microbial genomes shed light on interconnected biogeochemical processes in an aquifer system.</title>
        <authorList>
            <person name="Anantharaman K."/>
            <person name="Brown C.T."/>
            <person name="Hug L.A."/>
            <person name="Sharon I."/>
            <person name="Castelle C.J."/>
            <person name="Probst A.J."/>
            <person name="Thomas B.C."/>
            <person name="Singh A."/>
            <person name="Wilkins M.J."/>
            <person name="Karaoz U."/>
            <person name="Brodie E.L."/>
            <person name="Williams K.H."/>
            <person name="Hubbard S.S."/>
            <person name="Banfield J.F."/>
        </authorList>
    </citation>
    <scope>NUCLEOTIDE SEQUENCE [LARGE SCALE GENOMIC DNA]</scope>
</reference>
<evidence type="ECO:0000256" key="1">
    <source>
        <dbReference type="SAM" id="Phobius"/>
    </source>
</evidence>
<feature type="transmembrane region" description="Helical" evidence="1">
    <location>
        <begin position="85"/>
        <end position="105"/>
    </location>
</feature>
<dbReference type="AlphaFoldDB" id="A0A1G2EVA7"/>
<dbReference type="Proteomes" id="UP000177486">
    <property type="component" value="Unassembled WGS sequence"/>
</dbReference>
<feature type="transmembrane region" description="Helical" evidence="1">
    <location>
        <begin position="160"/>
        <end position="178"/>
    </location>
</feature>
<gene>
    <name evidence="2" type="ORF">A2931_00375</name>
</gene>
<feature type="transmembrane region" description="Helical" evidence="1">
    <location>
        <begin position="111"/>
        <end position="140"/>
    </location>
</feature>
<proteinExistence type="predicted"/>
<comment type="caution">
    <text evidence="2">The sequence shown here is derived from an EMBL/GenBank/DDBJ whole genome shotgun (WGS) entry which is preliminary data.</text>
</comment>
<keyword evidence="1" id="KW-1133">Transmembrane helix</keyword>
<dbReference type="EMBL" id="MHMQ01000032">
    <property type="protein sequence ID" value="OGZ29744.1"/>
    <property type="molecule type" value="Genomic_DNA"/>
</dbReference>
<accession>A0A1G2EVA7</accession>